<feature type="transmembrane region" description="Helical" evidence="7">
    <location>
        <begin position="151"/>
        <end position="171"/>
    </location>
</feature>
<dbReference type="GO" id="GO:0055085">
    <property type="term" value="P:transmembrane transport"/>
    <property type="evidence" value="ECO:0007669"/>
    <property type="project" value="InterPro"/>
</dbReference>
<dbReference type="PANTHER" id="PTHR36838:SF1">
    <property type="entry name" value="SLR1864 PROTEIN"/>
    <property type="match status" value="1"/>
</dbReference>
<comment type="caution">
    <text evidence="8">The sequence shown here is derived from an EMBL/GenBank/DDBJ whole genome shotgun (WGS) entry which is preliminary data.</text>
</comment>
<dbReference type="Proteomes" id="UP000321764">
    <property type="component" value="Unassembled WGS sequence"/>
</dbReference>
<feature type="transmembrane region" description="Helical" evidence="7">
    <location>
        <begin position="236"/>
        <end position="255"/>
    </location>
</feature>
<proteinExistence type="predicted"/>
<name>A0A5C8Z6X9_9GAMM</name>
<accession>A0A5C8Z6X9</accession>
<evidence type="ECO:0000256" key="3">
    <source>
        <dbReference type="ARBA" id="ARBA00022475"/>
    </source>
</evidence>
<evidence type="ECO:0000256" key="4">
    <source>
        <dbReference type="ARBA" id="ARBA00022692"/>
    </source>
</evidence>
<keyword evidence="6 7" id="KW-0472">Membrane</keyword>
<dbReference type="PANTHER" id="PTHR36838">
    <property type="entry name" value="AUXIN EFFLUX CARRIER FAMILY PROTEIN"/>
    <property type="match status" value="1"/>
</dbReference>
<feature type="transmembrane region" description="Helical" evidence="7">
    <location>
        <begin position="177"/>
        <end position="195"/>
    </location>
</feature>
<feature type="transmembrane region" description="Helical" evidence="7">
    <location>
        <begin position="207"/>
        <end position="230"/>
    </location>
</feature>
<keyword evidence="5 7" id="KW-1133">Transmembrane helix</keyword>
<keyword evidence="9" id="KW-1185">Reference proteome</keyword>
<feature type="transmembrane region" description="Helical" evidence="7">
    <location>
        <begin position="6"/>
        <end position="26"/>
    </location>
</feature>
<feature type="transmembrane region" description="Helical" evidence="7">
    <location>
        <begin position="267"/>
        <end position="291"/>
    </location>
</feature>
<protein>
    <submittedName>
        <fullName evidence="8">AEC family transporter</fullName>
    </submittedName>
</protein>
<dbReference type="EMBL" id="VKAD01000001">
    <property type="protein sequence ID" value="TXR53044.1"/>
    <property type="molecule type" value="Genomic_DNA"/>
</dbReference>
<evidence type="ECO:0000256" key="1">
    <source>
        <dbReference type="ARBA" id="ARBA00004141"/>
    </source>
</evidence>
<evidence type="ECO:0000256" key="2">
    <source>
        <dbReference type="ARBA" id="ARBA00022448"/>
    </source>
</evidence>
<gene>
    <name evidence="8" type="ORF">FME95_00235</name>
</gene>
<feature type="transmembrane region" description="Helical" evidence="7">
    <location>
        <begin position="119"/>
        <end position="139"/>
    </location>
</feature>
<dbReference type="GO" id="GO:0016020">
    <property type="term" value="C:membrane"/>
    <property type="evidence" value="ECO:0007669"/>
    <property type="project" value="UniProtKB-SubCell"/>
</dbReference>
<reference evidence="8 9" key="1">
    <citation type="submission" date="2019-07" db="EMBL/GenBank/DDBJ databases">
        <title>Reinekea sp. strain SSH23 genome sequencing and assembly.</title>
        <authorList>
            <person name="Kim I."/>
        </authorList>
    </citation>
    <scope>NUCLEOTIDE SEQUENCE [LARGE SCALE GENOMIC DNA]</scope>
    <source>
        <strain evidence="8 9">SSH23</strain>
    </source>
</reference>
<evidence type="ECO:0000256" key="5">
    <source>
        <dbReference type="ARBA" id="ARBA00022989"/>
    </source>
</evidence>
<evidence type="ECO:0000256" key="7">
    <source>
        <dbReference type="SAM" id="Phobius"/>
    </source>
</evidence>
<feature type="transmembrane region" description="Helical" evidence="7">
    <location>
        <begin position="62"/>
        <end position="84"/>
    </location>
</feature>
<dbReference type="AlphaFoldDB" id="A0A5C8Z6X9"/>
<keyword evidence="4 7" id="KW-0812">Transmembrane</keyword>
<dbReference type="InterPro" id="IPR004776">
    <property type="entry name" value="Mem_transp_PIN-like"/>
</dbReference>
<dbReference type="OrthoDB" id="3238001at2"/>
<evidence type="ECO:0000313" key="9">
    <source>
        <dbReference type="Proteomes" id="UP000321764"/>
    </source>
</evidence>
<dbReference type="RefSeq" id="WP_147711898.1">
    <property type="nucleotide sequence ID" value="NZ_VKAD01000001.1"/>
</dbReference>
<sequence>MLYQVVDILFPIFAIVLVGFILGRWLKPDLAVTNRINMDVFCPALVFSSLVAMPLNTNQLPLLSAALVAVLLPGLLMIPLSKLFGLSFRTWAPPNMFRNSGNLAIPLFTYTFGESALAPAILLFVVSTVLHASVGLAILSRGNPIKQLLKMPVFLASVLAMTLNLAHISVWQPLMDATSLLGQAAVPIMLIALGRQMCNIQIKGIKVGLYGTLLSIFTGSVALFIIYWLIPLPTLQLQMIVLFTLLPPAVMNYMFAERFNIEPDKVASMVLISNLFTVLTLPLILTVALHLG</sequence>
<comment type="subcellular location">
    <subcellularLocation>
        <location evidence="1">Membrane</location>
        <topology evidence="1">Multi-pass membrane protein</topology>
    </subcellularLocation>
</comment>
<organism evidence="8 9">
    <name type="scientific">Reinekea thalattae</name>
    <dbReference type="NCBI Taxonomy" id="2593301"/>
    <lineage>
        <taxon>Bacteria</taxon>
        <taxon>Pseudomonadati</taxon>
        <taxon>Pseudomonadota</taxon>
        <taxon>Gammaproteobacteria</taxon>
        <taxon>Oceanospirillales</taxon>
        <taxon>Saccharospirillaceae</taxon>
        <taxon>Reinekea</taxon>
    </lineage>
</organism>
<evidence type="ECO:0000256" key="6">
    <source>
        <dbReference type="ARBA" id="ARBA00023136"/>
    </source>
</evidence>
<evidence type="ECO:0000313" key="8">
    <source>
        <dbReference type="EMBL" id="TXR53044.1"/>
    </source>
</evidence>
<keyword evidence="2" id="KW-0813">Transport</keyword>
<dbReference type="Pfam" id="PF03547">
    <property type="entry name" value="Mem_trans"/>
    <property type="match status" value="1"/>
</dbReference>
<keyword evidence="3" id="KW-1003">Cell membrane</keyword>